<dbReference type="Gene3D" id="3.40.50.300">
    <property type="entry name" value="P-loop containing nucleotide triphosphate hydrolases"/>
    <property type="match status" value="1"/>
</dbReference>
<dbReference type="Gene3D" id="1.10.8.430">
    <property type="entry name" value="Helical domain of apoptotic protease-activating factors"/>
    <property type="match status" value="1"/>
</dbReference>
<dbReference type="InterPro" id="IPR002182">
    <property type="entry name" value="NB-ARC"/>
</dbReference>
<sequence>MEVVGDALISAAVGFLFNELVSSDLIKFARQEDVHNELKKWKKELQSIQKELNDAEEKQITQEAVKSWLFDLRVVAYDMEDILDEFAYELMRRKPMGAEADEASSSKIRKFIPTCFTSFNTTHVVRNVKMGPKIRKITSRLRDISARKVGLGLEKGDRSSYFCLAKVEPYENNVGVISIVGMGGVGKTTLARLVYNDEMAEKFEPKAWVCVSDVFDVENITRAFLNSVERSDASGSLDFQQVQKKLTDALYGKKVLLILDDVWNENFGDWDRLRAPLSVGAKGSKVIVTTRNKNVALMMGAAENLHELNPLSEDACWKIVGKCGGLPLAAKSLGGLLRSKQREEEWERVSNSKIWDLSSTECEILPALRLSYHYVPSYLKRCFAYCAMFPKDYEFNSKTLVLLWMAEGLIQEPNADNLTMEDLGDDYFCELLSRSFFQSSGTDEFRFVMHDLICDLARVASGEICFCLEDTLDNMPQQIGKLKKLQTLSDFIVSKRGFLGIKELKDLSHLRGEICISKLENVVDVQDARDANLKAKLNVERLSMIWSKELDGSHDEDAEMEVLLSLQPHTSLKKLNIEGYGGRQFPNWICDPSYIKLVELSLIGCIRCISVPSVGQLPFLKKLVIKRMDGVKSVGLEFEGQVSLHAKPFQCLESLWFEDMMEWEEWCWSKESFSCLHQLEIKNCPRLIKKLPTHLTSLVKLNIGNCPEIMVRLPTHLPSLKELNIYYCPEMMPQFENHEFFIMPLREASRSAIDITSHIYLDVSGISQLSRLQPEFMQSLPRLELLEIDNSGQLQCLWLDGLGLGNLSRLRILSCDQLVSLGGEEEEVQGLPYNLQYLEIQKGFPLMLRVLAISNCESLSSLPDGMMMRNSSNNVCHLEYLEIEECPSLICFPQGRLPTTLRRLLISNCEKLESFPEAINACALEQLIIERCPSLTGFPGKLPPTLKKLWIWGCEKLQSLPEGIMHHHSNNTTNGGLQMLDISQCSSLTSFPTGKFPSTLKSITIDNCAQMQPISEEMFHCNNNALEKLSISGHPNLKTIPDCLYNLKDLRIEKCENLDLQPHLLRNLTSLSSLQITNCETIKVPLSEWGLARLTSLRTLTIGGIFLEATSFPNHHHHLFLLPTTLVELSISNFQNLESLAFLSLQTLTSLRKLDVFQCPKLQSFIPREGLPDMLSELYIRDCPLLIQRCSKEKGEDWPKIAHIPCVKIDGKLILEQ</sequence>
<dbReference type="PRINTS" id="PR00364">
    <property type="entry name" value="DISEASERSIST"/>
</dbReference>
<keyword evidence="5" id="KW-0067">ATP-binding</keyword>
<evidence type="ECO:0000256" key="5">
    <source>
        <dbReference type="ARBA" id="ARBA00022840"/>
    </source>
</evidence>
<dbReference type="Gene3D" id="3.80.10.10">
    <property type="entry name" value="Ribonuclease Inhibitor"/>
    <property type="match status" value="4"/>
</dbReference>
<dbReference type="InterPro" id="IPR042197">
    <property type="entry name" value="Apaf_helical"/>
</dbReference>
<keyword evidence="6" id="KW-0175">Coiled coil</keyword>
<dbReference type="PANTHER" id="PTHR36766">
    <property type="entry name" value="PLANT BROAD-SPECTRUM MILDEW RESISTANCE PROTEIN RPW8"/>
    <property type="match status" value="1"/>
</dbReference>
<evidence type="ECO:0000259" key="7">
    <source>
        <dbReference type="Pfam" id="PF00931"/>
    </source>
</evidence>
<dbReference type="InterPro" id="IPR058922">
    <property type="entry name" value="WHD_DRP"/>
</dbReference>
<dbReference type="InterPro" id="IPR036388">
    <property type="entry name" value="WH-like_DNA-bd_sf"/>
</dbReference>
<evidence type="ECO:0000313" key="12">
    <source>
        <dbReference type="EMBL" id="RVW40783.1"/>
    </source>
</evidence>
<dbReference type="PANTHER" id="PTHR36766:SF40">
    <property type="entry name" value="DISEASE RESISTANCE PROTEIN RGA3"/>
    <property type="match status" value="1"/>
</dbReference>
<evidence type="ECO:0000259" key="8">
    <source>
        <dbReference type="Pfam" id="PF18052"/>
    </source>
</evidence>
<evidence type="ECO:0000256" key="4">
    <source>
        <dbReference type="ARBA" id="ARBA00022821"/>
    </source>
</evidence>
<dbReference type="InterPro" id="IPR027417">
    <property type="entry name" value="P-loop_NTPase"/>
</dbReference>
<feature type="domain" description="R13L1/DRL21-like LRR repeat region" evidence="11">
    <location>
        <begin position="501"/>
        <end position="628"/>
    </location>
</feature>
<evidence type="ECO:0000256" key="3">
    <source>
        <dbReference type="ARBA" id="ARBA00022741"/>
    </source>
</evidence>
<dbReference type="AlphaFoldDB" id="A0A438DZ67"/>
<dbReference type="FunFam" id="1.10.10.10:FF:000322">
    <property type="entry name" value="Probable disease resistance protein At1g63360"/>
    <property type="match status" value="1"/>
</dbReference>
<reference evidence="12 13" key="1">
    <citation type="journal article" date="2018" name="PLoS Genet.">
        <title>Population sequencing reveals clonal diversity and ancestral inbreeding in the grapevine cultivar Chardonnay.</title>
        <authorList>
            <person name="Roach M.J."/>
            <person name="Johnson D.L."/>
            <person name="Bohlmann J."/>
            <person name="van Vuuren H.J."/>
            <person name="Jones S.J."/>
            <person name="Pretorius I.S."/>
            <person name="Schmidt S.A."/>
            <person name="Borneman A.R."/>
        </authorList>
    </citation>
    <scope>NUCLEOTIDE SEQUENCE [LARGE SCALE GENOMIC DNA]</scope>
    <source>
        <strain evidence="13">cv. Chardonnay</strain>
        <tissue evidence="12">Leaf</tissue>
    </source>
</reference>
<keyword evidence="4" id="KW-0611">Plant defense</keyword>
<dbReference type="InterPro" id="IPR038005">
    <property type="entry name" value="RX-like_CC"/>
</dbReference>
<keyword evidence="2" id="KW-0677">Repeat</keyword>
<dbReference type="FunFam" id="3.40.50.300:FF:001091">
    <property type="entry name" value="Probable disease resistance protein At1g61300"/>
    <property type="match status" value="1"/>
</dbReference>
<dbReference type="InterPro" id="IPR032675">
    <property type="entry name" value="LRR_dom_sf"/>
</dbReference>
<feature type="domain" description="Disease resistance protein At4g27190-like leucine-rich repeats" evidence="9">
    <location>
        <begin position="1040"/>
        <end position="1183"/>
    </location>
</feature>
<feature type="domain" description="Disease resistance N-terminal" evidence="8">
    <location>
        <begin position="13"/>
        <end position="103"/>
    </location>
</feature>
<evidence type="ECO:0000256" key="2">
    <source>
        <dbReference type="ARBA" id="ARBA00022737"/>
    </source>
</evidence>
<feature type="domain" description="Disease resistance protein winged helix" evidence="10">
    <location>
        <begin position="388"/>
        <end position="457"/>
    </location>
</feature>
<dbReference type="GO" id="GO:0043531">
    <property type="term" value="F:ADP binding"/>
    <property type="evidence" value="ECO:0007669"/>
    <property type="project" value="InterPro"/>
</dbReference>
<dbReference type="Pfam" id="PF18052">
    <property type="entry name" value="Rx_N"/>
    <property type="match status" value="1"/>
</dbReference>
<accession>A0A438DZ67</accession>
<keyword evidence="3" id="KW-0547">Nucleotide-binding</keyword>
<evidence type="ECO:0000313" key="13">
    <source>
        <dbReference type="Proteomes" id="UP000288805"/>
    </source>
</evidence>
<dbReference type="Pfam" id="PF25019">
    <property type="entry name" value="LRR_R13L1-DRL21"/>
    <property type="match status" value="1"/>
</dbReference>
<dbReference type="Pfam" id="PF23247">
    <property type="entry name" value="LRR_RPS2"/>
    <property type="match status" value="1"/>
</dbReference>
<keyword evidence="1" id="KW-0433">Leucine-rich repeat</keyword>
<dbReference type="GO" id="GO:0005524">
    <property type="term" value="F:ATP binding"/>
    <property type="evidence" value="ECO:0007669"/>
    <property type="project" value="UniProtKB-KW"/>
</dbReference>
<dbReference type="GO" id="GO:0006952">
    <property type="term" value="P:defense response"/>
    <property type="evidence" value="ECO:0007669"/>
    <property type="project" value="UniProtKB-KW"/>
</dbReference>
<dbReference type="SUPFAM" id="SSF52540">
    <property type="entry name" value="P-loop containing nucleoside triphosphate hydrolases"/>
    <property type="match status" value="1"/>
</dbReference>
<dbReference type="CDD" id="cd14798">
    <property type="entry name" value="RX-CC_like"/>
    <property type="match status" value="1"/>
</dbReference>
<comment type="caution">
    <text evidence="12">The sequence shown here is derived from an EMBL/GenBank/DDBJ whole genome shotgun (WGS) entry which is preliminary data.</text>
</comment>
<evidence type="ECO:0000256" key="6">
    <source>
        <dbReference type="SAM" id="Coils"/>
    </source>
</evidence>
<name>A0A438DZ67_VITVI</name>
<dbReference type="Gene3D" id="1.20.5.4130">
    <property type="match status" value="1"/>
</dbReference>
<evidence type="ECO:0000256" key="1">
    <source>
        <dbReference type="ARBA" id="ARBA00022614"/>
    </source>
</evidence>
<dbReference type="EMBL" id="QGNW01001453">
    <property type="protein sequence ID" value="RVW40783.1"/>
    <property type="molecule type" value="Genomic_DNA"/>
</dbReference>
<dbReference type="SUPFAM" id="SSF52058">
    <property type="entry name" value="L domain-like"/>
    <property type="match status" value="2"/>
</dbReference>
<dbReference type="InterPro" id="IPR056789">
    <property type="entry name" value="LRR_R13L1-DRL21"/>
</dbReference>
<dbReference type="Proteomes" id="UP000288805">
    <property type="component" value="Unassembled WGS sequence"/>
</dbReference>
<protein>
    <submittedName>
        <fullName evidence="12">Putative disease resistance RPP13-like protein 1</fullName>
    </submittedName>
</protein>
<proteinExistence type="predicted"/>
<feature type="coiled-coil region" evidence="6">
    <location>
        <begin position="31"/>
        <end position="65"/>
    </location>
</feature>
<gene>
    <name evidence="12" type="primary">RPPL1_70</name>
    <name evidence="12" type="ORF">CK203_080711</name>
</gene>
<feature type="domain" description="NB-ARC" evidence="7">
    <location>
        <begin position="171"/>
        <end position="322"/>
    </location>
</feature>
<dbReference type="InterPro" id="IPR041118">
    <property type="entry name" value="Rx_N"/>
</dbReference>
<dbReference type="InterPro" id="IPR057135">
    <property type="entry name" value="At4g27190-like_LRR"/>
</dbReference>
<evidence type="ECO:0000259" key="11">
    <source>
        <dbReference type="Pfam" id="PF25019"/>
    </source>
</evidence>
<dbReference type="Gene3D" id="1.10.10.10">
    <property type="entry name" value="Winged helix-like DNA-binding domain superfamily/Winged helix DNA-binding domain"/>
    <property type="match status" value="1"/>
</dbReference>
<dbReference type="Pfam" id="PF00931">
    <property type="entry name" value="NB-ARC"/>
    <property type="match status" value="1"/>
</dbReference>
<dbReference type="Pfam" id="PF23559">
    <property type="entry name" value="WHD_DRP"/>
    <property type="match status" value="1"/>
</dbReference>
<dbReference type="GO" id="GO:0051707">
    <property type="term" value="P:response to other organism"/>
    <property type="evidence" value="ECO:0007669"/>
    <property type="project" value="UniProtKB-ARBA"/>
</dbReference>
<evidence type="ECO:0000259" key="9">
    <source>
        <dbReference type="Pfam" id="PF23247"/>
    </source>
</evidence>
<organism evidence="12 13">
    <name type="scientific">Vitis vinifera</name>
    <name type="common">Grape</name>
    <dbReference type="NCBI Taxonomy" id="29760"/>
    <lineage>
        <taxon>Eukaryota</taxon>
        <taxon>Viridiplantae</taxon>
        <taxon>Streptophyta</taxon>
        <taxon>Embryophyta</taxon>
        <taxon>Tracheophyta</taxon>
        <taxon>Spermatophyta</taxon>
        <taxon>Magnoliopsida</taxon>
        <taxon>eudicotyledons</taxon>
        <taxon>Gunneridae</taxon>
        <taxon>Pentapetalae</taxon>
        <taxon>rosids</taxon>
        <taxon>Vitales</taxon>
        <taxon>Vitaceae</taxon>
        <taxon>Viteae</taxon>
        <taxon>Vitis</taxon>
    </lineage>
</organism>
<evidence type="ECO:0000259" key="10">
    <source>
        <dbReference type="Pfam" id="PF23559"/>
    </source>
</evidence>